<evidence type="ECO:0000313" key="2">
    <source>
        <dbReference type="EMBL" id="TVY44702.1"/>
    </source>
</evidence>
<dbReference type="InterPro" id="IPR029063">
    <property type="entry name" value="SAM-dependent_MTases_sf"/>
</dbReference>
<dbReference type="PANTHER" id="PTHR43591">
    <property type="entry name" value="METHYLTRANSFERASE"/>
    <property type="match status" value="1"/>
</dbReference>
<gene>
    <name evidence="2" type="primary">tdiE_2</name>
    <name evidence="2" type="ORF">LOCC1_G004619</name>
</gene>
<dbReference type="Proteomes" id="UP000443090">
    <property type="component" value="Unassembled WGS sequence"/>
</dbReference>
<accession>A0A8H8RZ26</accession>
<dbReference type="Gene3D" id="3.40.50.150">
    <property type="entry name" value="Vaccinia Virus protein VP39"/>
    <property type="match status" value="1"/>
</dbReference>
<dbReference type="Pfam" id="PF13489">
    <property type="entry name" value="Methyltransf_23"/>
    <property type="match status" value="1"/>
</dbReference>
<reference evidence="2 3" key="1">
    <citation type="submission" date="2018-05" db="EMBL/GenBank/DDBJ databases">
        <title>Genome sequencing and assembly of the regulated plant pathogen Lachnellula willkommii and related sister species for the development of diagnostic species identification markers.</title>
        <authorList>
            <person name="Giroux E."/>
            <person name="Bilodeau G."/>
        </authorList>
    </citation>
    <scope>NUCLEOTIDE SEQUENCE [LARGE SCALE GENOMIC DNA]</scope>
    <source>
        <strain evidence="2 3">CBS 160.35</strain>
    </source>
</reference>
<dbReference type="PANTHER" id="PTHR43591:SF102">
    <property type="entry name" value="S-ADENOSYL-L-METHIONINE-DEPENDENT METHYLTRANSFERASE"/>
    <property type="match status" value="1"/>
</dbReference>
<keyword evidence="2" id="KW-0808">Transferase</keyword>
<dbReference type="EMBL" id="QGMI01000223">
    <property type="protein sequence ID" value="TVY44702.1"/>
    <property type="molecule type" value="Genomic_DNA"/>
</dbReference>
<dbReference type="AlphaFoldDB" id="A0A8H8RZ26"/>
<evidence type="ECO:0000256" key="1">
    <source>
        <dbReference type="SAM" id="MobiDB-lite"/>
    </source>
</evidence>
<dbReference type="GO" id="GO:0032259">
    <property type="term" value="P:methylation"/>
    <property type="evidence" value="ECO:0007669"/>
    <property type="project" value="UniProtKB-KW"/>
</dbReference>
<dbReference type="CDD" id="cd02440">
    <property type="entry name" value="AdoMet_MTases"/>
    <property type="match status" value="1"/>
</dbReference>
<dbReference type="SUPFAM" id="SSF53335">
    <property type="entry name" value="S-adenosyl-L-methionine-dependent methyltransferases"/>
    <property type="match status" value="1"/>
</dbReference>
<name>A0A8H8RZ26_9HELO</name>
<sequence length="393" mass="43249">MSSGPQVLVAGVSAENEVSGGRDAMMDVEEGLSTQIEGQSSASTIPGSAGGGGHRQDADVQMGDASTVAGSISDNDSAIGGVGSYAYVFMNPHNRFLILGSSFLNEIVEENGRTYHVYKDGKYMLPNDEVELNRLDMQNKMWSITLDQKLHLAPIGSNPQNVLDIATGTGIWAIDFADNYPSAHVIGTDLSAIQPASIPSNLTFELDDAEDDWIFPQKFDYIHGRTLATCFKSPLSVFKKAYEALAPGGWFEMQDMCLQRSDDGSMDGTSLKEWQEHVQKATAFTGVPWTNVPNYKRWFIEAGFEDVTEVTFRWPSNQWSGNRKERLLGAWTQAQIDNGMLESVSTRLFMMKLGWSQEKLDEFLAKVNADTKNPNIHAYSPVTVVYGRKPGSS</sequence>
<comment type="caution">
    <text evidence="2">The sequence shown here is derived from an EMBL/GenBank/DDBJ whole genome shotgun (WGS) entry which is preliminary data.</text>
</comment>
<keyword evidence="2" id="KW-0489">Methyltransferase</keyword>
<dbReference type="OrthoDB" id="2013972at2759"/>
<feature type="compositionally biased region" description="Polar residues" evidence="1">
    <location>
        <begin position="35"/>
        <end position="46"/>
    </location>
</feature>
<protein>
    <submittedName>
        <fullName evidence="2">Putative methyltransferase</fullName>
    </submittedName>
</protein>
<proteinExistence type="predicted"/>
<feature type="region of interest" description="Disordered" evidence="1">
    <location>
        <begin position="35"/>
        <end position="57"/>
    </location>
</feature>
<evidence type="ECO:0000313" key="3">
    <source>
        <dbReference type="Proteomes" id="UP000443090"/>
    </source>
</evidence>
<organism evidence="2 3">
    <name type="scientific">Lachnellula occidentalis</name>
    <dbReference type="NCBI Taxonomy" id="215460"/>
    <lineage>
        <taxon>Eukaryota</taxon>
        <taxon>Fungi</taxon>
        <taxon>Dikarya</taxon>
        <taxon>Ascomycota</taxon>
        <taxon>Pezizomycotina</taxon>
        <taxon>Leotiomycetes</taxon>
        <taxon>Helotiales</taxon>
        <taxon>Lachnaceae</taxon>
        <taxon>Lachnellula</taxon>
    </lineage>
</organism>
<keyword evidence="3" id="KW-1185">Reference proteome</keyword>
<dbReference type="GO" id="GO:0008168">
    <property type="term" value="F:methyltransferase activity"/>
    <property type="evidence" value="ECO:0007669"/>
    <property type="project" value="UniProtKB-KW"/>
</dbReference>